<dbReference type="GO" id="GO:0016787">
    <property type="term" value="F:hydrolase activity"/>
    <property type="evidence" value="ECO:0007669"/>
    <property type="project" value="UniProtKB-KW"/>
</dbReference>
<dbReference type="InterPro" id="IPR055132">
    <property type="entry name" value="RNase_J_b_CASP"/>
</dbReference>
<evidence type="ECO:0000256" key="4">
    <source>
        <dbReference type="ARBA" id="ARBA00022833"/>
    </source>
</evidence>
<dbReference type="Pfam" id="PF00753">
    <property type="entry name" value="Lactamase_B"/>
    <property type="match status" value="1"/>
</dbReference>
<dbReference type="PANTHER" id="PTHR43694:SF1">
    <property type="entry name" value="RIBONUCLEASE J"/>
    <property type="match status" value="1"/>
</dbReference>
<keyword evidence="3 8" id="KW-0378">Hydrolase</keyword>
<dbReference type="SMART" id="SM00849">
    <property type="entry name" value="Lactamase_B"/>
    <property type="match status" value="1"/>
</dbReference>
<dbReference type="EMBL" id="BMGI01000002">
    <property type="protein sequence ID" value="GGD34660.1"/>
    <property type="molecule type" value="Genomic_DNA"/>
</dbReference>
<evidence type="ECO:0000256" key="6">
    <source>
        <dbReference type="ARBA" id="ARBA00022884"/>
    </source>
</evidence>
<dbReference type="Gene3D" id="3.10.20.580">
    <property type="match status" value="1"/>
</dbReference>
<gene>
    <name evidence="8" type="ORF">GCM10011358_18390</name>
</gene>
<keyword evidence="6" id="KW-0694">RNA-binding</keyword>
<dbReference type="InterPro" id="IPR042173">
    <property type="entry name" value="RNase_J_2"/>
</dbReference>
<dbReference type="SUPFAM" id="SSF56281">
    <property type="entry name" value="Metallo-hydrolase/oxidoreductase"/>
    <property type="match status" value="1"/>
</dbReference>
<protein>
    <submittedName>
        <fullName evidence="8">MBL fold hydrolase</fullName>
    </submittedName>
</protein>
<dbReference type="PANTHER" id="PTHR43694">
    <property type="entry name" value="RIBONUCLEASE J"/>
    <property type="match status" value="1"/>
</dbReference>
<evidence type="ECO:0000256" key="2">
    <source>
        <dbReference type="ARBA" id="ARBA00022723"/>
    </source>
</evidence>
<accession>A0ABQ1QPX0</accession>
<evidence type="ECO:0000256" key="3">
    <source>
        <dbReference type="ARBA" id="ARBA00022801"/>
    </source>
</evidence>
<evidence type="ECO:0000313" key="9">
    <source>
        <dbReference type="Proteomes" id="UP000617355"/>
    </source>
</evidence>
<comment type="caution">
    <text evidence="8">The sequence shown here is derived from an EMBL/GenBank/DDBJ whole genome shotgun (WGS) entry which is preliminary data.</text>
</comment>
<dbReference type="RefSeq" id="WP_188527333.1">
    <property type="nucleotide sequence ID" value="NZ_BMGI01000002.1"/>
</dbReference>
<evidence type="ECO:0000256" key="5">
    <source>
        <dbReference type="ARBA" id="ARBA00022839"/>
    </source>
</evidence>
<proteinExistence type="predicted"/>
<keyword evidence="1" id="KW-0540">Nuclease</keyword>
<dbReference type="Pfam" id="PF07521">
    <property type="entry name" value="RMMBL"/>
    <property type="match status" value="1"/>
</dbReference>
<dbReference type="InterPro" id="IPR041636">
    <property type="entry name" value="RNase_J_C"/>
</dbReference>
<dbReference type="InterPro" id="IPR036866">
    <property type="entry name" value="RibonucZ/Hydroxyglut_hydro"/>
</dbReference>
<dbReference type="Gene3D" id="3.40.50.10710">
    <property type="entry name" value="Metallo-hydrolase/oxidoreductase"/>
    <property type="match status" value="1"/>
</dbReference>
<dbReference type="CDD" id="cd07714">
    <property type="entry name" value="RNaseJ_MBL-fold"/>
    <property type="match status" value="1"/>
</dbReference>
<sequence length="554" mass="60346">MSKNRLIYLPLGGAGEIGMNAYVYGYGAPGEERLIVVDLGVTFPDMDTTPGVNLILPDIGFLRDNAERIEAIFITHAHEDHVGAVGRLWPDLRAPVYARSFTGHLAQLKFEEAGQDPANVEIVGAWPERIEAGPFKVAFLPVSHSIPESAALVIDTPAGRIVHTGDFKLDTAPGVGEPWDEGLWREATKGRVRALVCDSTNVFSHHPGRSEAELKDPIRKLVAAAPHMVVATTFASNVARVKTLAEAGLAAGRSVCLLGRAMRRMVEVAEKTGVVDAFPHTITPEDARDLPRENLMLIVTGSQGERRAASAQLSRGKYLGLEMNEGDTFLFSSKTIPGNERGVIRTMNAFSEMGVDIVAEDDRYHVSGHANRPDLERVHALVNPECVIPMHGEHRHLREHAKLAEANGRVSLVVVNGAVCDLTGARPHIVEHVEAERVYLDGDILIGALDGVVRDRIRLALNGHVMVNVILEGNEALGEPWVETMGLPETGRSRAALVDVLEQDLGQFLMRAKARTLRDDAAVEDELVRITKKVTQDEIGRKPEVTVVVSRLEG</sequence>
<dbReference type="InterPro" id="IPR011108">
    <property type="entry name" value="RMMBL"/>
</dbReference>
<dbReference type="InterPro" id="IPR001279">
    <property type="entry name" value="Metallo-B-lactamas"/>
</dbReference>
<evidence type="ECO:0000313" key="8">
    <source>
        <dbReference type="EMBL" id="GGD34660.1"/>
    </source>
</evidence>
<name>A0ABQ1QPX0_9RHOB</name>
<evidence type="ECO:0000259" key="7">
    <source>
        <dbReference type="SMART" id="SM00849"/>
    </source>
</evidence>
<dbReference type="Proteomes" id="UP000617355">
    <property type="component" value="Unassembled WGS sequence"/>
</dbReference>
<keyword evidence="9" id="KW-1185">Reference proteome</keyword>
<dbReference type="Pfam" id="PF17770">
    <property type="entry name" value="RNase_J_C"/>
    <property type="match status" value="1"/>
</dbReference>
<reference evidence="9" key="1">
    <citation type="journal article" date="2019" name="Int. J. Syst. Evol. Microbiol.">
        <title>The Global Catalogue of Microorganisms (GCM) 10K type strain sequencing project: providing services to taxonomists for standard genome sequencing and annotation.</title>
        <authorList>
            <consortium name="The Broad Institute Genomics Platform"/>
            <consortium name="The Broad Institute Genome Sequencing Center for Infectious Disease"/>
            <person name="Wu L."/>
            <person name="Ma J."/>
        </authorList>
    </citation>
    <scope>NUCLEOTIDE SEQUENCE [LARGE SCALE GENOMIC DNA]</scope>
    <source>
        <strain evidence="9">CGMCC 1.12922</strain>
    </source>
</reference>
<dbReference type="Pfam" id="PF22505">
    <property type="entry name" value="RNase_J_b_CASP"/>
    <property type="match status" value="1"/>
</dbReference>
<keyword evidence="4" id="KW-0862">Zinc</keyword>
<keyword evidence="5" id="KW-0269">Exonuclease</keyword>
<feature type="domain" description="Metallo-beta-lactamase" evidence="7">
    <location>
        <begin position="18"/>
        <end position="206"/>
    </location>
</feature>
<evidence type="ECO:0000256" key="1">
    <source>
        <dbReference type="ARBA" id="ARBA00022722"/>
    </source>
</evidence>
<dbReference type="Gene3D" id="3.60.15.10">
    <property type="entry name" value="Ribonuclease Z/Hydroxyacylglutathione hydrolase-like"/>
    <property type="match status" value="1"/>
</dbReference>
<organism evidence="8 9">
    <name type="scientific">Sinisalibacter lacisalsi</name>
    <dbReference type="NCBI Taxonomy" id="1526570"/>
    <lineage>
        <taxon>Bacteria</taxon>
        <taxon>Pseudomonadati</taxon>
        <taxon>Pseudomonadota</taxon>
        <taxon>Alphaproteobacteria</taxon>
        <taxon>Rhodobacterales</taxon>
        <taxon>Roseobacteraceae</taxon>
        <taxon>Sinisalibacter</taxon>
    </lineage>
</organism>
<keyword evidence="2" id="KW-0479">Metal-binding</keyword>